<gene>
    <name evidence="4" type="ORF">GCM10009430_24160</name>
</gene>
<evidence type="ECO:0000313" key="4">
    <source>
        <dbReference type="EMBL" id="GAA0722096.1"/>
    </source>
</evidence>
<dbReference type="InterPro" id="IPR011006">
    <property type="entry name" value="CheY-like_superfamily"/>
</dbReference>
<dbReference type="Pfam" id="PF04397">
    <property type="entry name" value="LytTR"/>
    <property type="match status" value="1"/>
</dbReference>
<keyword evidence="1" id="KW-0597">Phosphoprotein</keyword>
<dbReference type="SMART" id="SM00850">
    <property type="entry name" value="LytTR"/>
    <property type="match status" value="1"/>
</dbReference>
<proteinExistence type="predicted"/>
<protein>
    <submittedName>
        <fullName evidence="4">LytTR family DNA-binding domain-containing protein</fullName>
    </submittedName>
</protein>
<dbReference type="RefSeq" id="WP_343912562.1">
    <property type="nucleotide sequence ID" value="NZ_BAAAGE010000002.1"/>
</dbReference>
<evidence type="ECO:0000313" key="5">
    <source>
        <dbReference type="Proteomes" id="UP001501758"/>
    </source>
</evidence>
<feature type="domain" description="Response regulatory" evidence="2">
    <location>
        <begin position="7"/>
        <end position="118"/>
    </location>
</feature>
<organism evidence="4 5">
    <name type="scientific">Aquimarina litoralis</name>
    <dbReference type="NCBI Taxonomy" id="584605"/>
    <lineage>
        <taxon>Bacteria</taxon>
        <taxon>Pseudomonadati</taxon>
        <taxon>Bacteroidota</taxon>
        <taxon>Flavobacteriia</taxon>
        <taxon>Flavobacteriales</taxon>
        <taxon>Flavobacteriaceae</taxon>
        <taxon>Aquimarina</taxon>
    </lineage>
</organism>
<dbReference type="Gene3D" id="2.40.50.1020">
    <property type="entry name" value="LytTr DNA-binding domain"/>
    <property type="match status" value="1"/>
</dbReference>
<dbReference type="InterPro" id="IPR007492">
    <property type="entry name" value="LytTR_DNA-bd_dom"/>
</dbReference>
<dbReference type="Proteomes" id="UP001501758">
    <property type="component" value="Unassembled WGS sequence"/>
</dbReference>
<sequence>MKNQKIRCLVVDDEPLARDVIENFISRIDNLDLIAKCSSAHEAFNVLHKEQIDLIFLDIQMPEITGIEFLKDLSPAPTVIFTTAYKDHAIDAYNLDAIDYLLKPIEFSRFLKSVNKVYRQSKSNTETPSNTAVITTDFRPYIYLKVLKKMQKVYLDDILYIESLKSYIKVKTVMKEIVAHRPISSIITELPTSKFLRVHRSFLISIDHIDAFSPTEIELKGNKVPVGRKYKETVKEILGYF</sequence>
<dbReference type="GO" id="GO:0003677">
    <property type="term" value="F:DNA binding"/>
    <property type="evidence" value="ECO:0007669"/>
    <property type="project" value="UniProtKB-KW"/>
</dbReference>
<accession>A0ABN1IVG0</accession>
<dbReference type="EMBL" id="BAAAGE010000002">
    <property type="protein sequence ID" value="GAA0722096.1"/>
    <property type="molecule type" value="Genomic_DNA"/>
</dbReference>
<reference evidence="4 5" key="1">
    <citation type="journal article" date="2019" name="Int. J. Syst. Evol. Microbiol.">
        <title>The Global Catalogue of Microorganisms (GCM) 10K type strain sequencing project: providing services to taxonomists for standard genome sequencing and annotation.</title>
        <authorList>
            <consortium name="The Broad Institute Genomics Platform"/>
            <consortium name="The Broad Institute Genome Sequencing Center for Infectious Disease"/>
            <person name="Wu L."/>
            <person name="Ma J."/>
        </authorList>
    </citation>
    <scope>NUCLEOTIDE SEQUENCE [LARGE SCALE GENOMIC DNA]</scope>
    <source>
        <strain evidence="4 5">JCM 15974</strain>
    </source>
</reference>
<keyword evidence="5" id="KW-1185">Reference proteome</keyword>
<dbReference type="PANTHER" id="PTHR45526">
    <property type="entry name" value="TRANSCRIPTIONAL REGULATORY PROTEIN DPIA"/>
    <property type="match status" value="1"/>
</dbReference>
<dbReference type="InterPro" id="IPR001789">
    <property type="entry name" value="Sig_transdc_resp-reg_receiver"/>
</dbReference>
<dbReference type="SMART" id="SM00448">
    <property type="entry name" value="REC"/>
    <property type="match status" value="1"/>
</dbReference>
<dbReference type="SUPFAM" id="SSF52172">
    <property type="entry name" value="CheY-like"/>
    <property type="match status" value="1"/>
</dbReference>
<dbReference type="PANTHER" id="PTHR45526:SF1">
    <property type="entry name" value="TRANSCRIPTIONAL REGULATORY PROTEIN DCUR-RELATED"/>
    <property type="match status" value="1"/>
</dbReference>
<comment type="caution">
    <text evidence="4">The sequence shown here is derived from an EMBL/GenBank/DDBJ whole genome shotgun (WGS) entry which is preliminary data.</text>
</comment>
<keyword evidence="4" id="KW-0238">DNA-binding</keyword>
<dbReference type="Pfam" id="PF00072">
    <property type="entry name" value="Response_reg"/>
    <property type="match status" value="1"/>
</dbReference>
<dbReference type="PROSITE" id="PS50110">
    <property type="entry name" value="RESPONSE_REGULATORY"/>
    <property type="match status" value="1"/>
</dbReference>
<name>A0ABN1IVG0_9FLAO</name>
<evidence type="ECO:0000256" key="1">
    <source>
        <dbReference type="PROSITE-ProRule" id="PRU00169"/>
    </source>
</evidence>
<dbReference type="InterPro" id="IPR051271">
    <property type="entry name" value="2C-system_Tx_regulators"/>
</dbReference>
<dbReference type="Gene3D" id="3.40.50.2300">
    <property type="match status" value="1"/>
</dbReference>
<dbReference type="PROSITE" id="PS50930">
    <property type="entry name" value="HTH_LYTTR"/>
    <property type="match status" value="1"/>
</dbReference>
<evidence type="ECO:0000259" key="3">
    <source>
        <dbReference type="PROSITE" id="PS50930"/>
    </source>
</evidence>
<feature type="domain" description="HTH LytTR-type" evidence="3">
    <location>
        <begin position="142"/>
        <end position="240"/>
    </location>
</feature>
<evidence type="ECO:0000259" key="2">
    <source>
        <dbReference type="PROSITE" id="PS50110"/>
    </source>
</evidence>
<feature type="modified residue" description="4-aspartylphosphate" evidence="1">
    <location>
        <position position="58"/>
    </location>
</feature>